<dbReference type="Gene3D" id="3.30.70.1890">
    <property type="match status" value="1"/>
</dbReference>
<dbReference type="Proteomes" id="UP000283442">
    <property type="component" value="Unassembled WGS sequence"/>
</dbReference>
<gene>
    <name evidence="3" type="ORF">DW674_01535</name>
</gene>
<evidence type="ECO:0000259" key="2">
    <source>
        <dbReference type="Pfam" id="PF19308"/>
    </source>
</evidence>
<dbReference type="AlphaFoldDB" id="A0A414P092"/>
<dbReference type="EMBL" id="QRHE01000001">
    <property type="protein sequence ID" value="RHF53565.1"/>
    <property type="molecule type" value="Genomic_DNA"/>
</dbReference>
<evidence type="ECO:0000313" key="4">
    <source>
        <dbReference type="Proteomes" id="UP000283442"/>
    </source>
</evidence>
<name>A0A414P092_9FIRM</name>
<dbReference type="OrthoDB" id="425607at2"/>
<organism evidence="3 4">
    <name type="scientific">Mitsuokella multacida</name>
    <dbReference type="NCBI Taxonomy" id="52226"/>
    <lineage>
        <taxon>Bacteria</taxon>
        <taxon>Bacillati</taxon>
        <taxon>Bacillota</taxon>
        <taxon>Negativicutes</taxon>
        <taxon>Selenomonadales</taxon>
        <taxon>Selenomonadaceae</taxon>
        <taxon>Mitsuokella</taxon>
    </lineage>
</organism>
<feature type="domain" description="CRISPR-associated protein Cas6-like N-terminal" evidence="2">
    <location>
        <begin position="20"/>
        <end position="129"/>
    </location>
</feature>
<proteinExistence type="predicted"/>
<dbReference type="InterPro" id="IPR045648">
    <property type="entry name" value="CRISPR-assoc_Cas6-like_N"/>
</dbReference>
<reference evidence="3 4" key="1">
    <citation type="submission" date="2018-08" db="EMBL/GenBank/DDBJ databases">
        <title>A genome reference for cultivated species of the human gut microbiota.</title>
        <authorList>
            <person name="Zou Y."/>
            <person name="Xue W."/>
            <person name="Luo G."/>
        </authorList>
    </citation>
    <scope>NUCLEOTIDE SEQUENCE [LARGE SCALE GENOMIC DNA]</scope>
    <source>
        <strain evidence="3 4">AM25-21AC</strain>
    </source>
</reference>
<comment type="caution">
    <text evidence="3">The sequence shown here is derived from an EMBL/GenBank/DDBJ whole genome shotgun (WGS) entry which is preliminary data.</text>
</comment>
<dbReference type="CDD" id="cd21141">
    <property type="entry name" value="Cas6_III-like"/>
    <property type="match status" value="1"/>
</dbReference>
<dbReference type="Gene3D" id="3.30.70.1900">
    <property type="match status" value="1"/>
</dbReference>
<dbReference type="InterPro" id="IPR019267">
    <property type="entry name" value="CRISPR-assoc_Cas6_C"/>
</dbReference>
<dbReference type="Pfam" id="PF10040">
    <property type="entry name" value="CRISPR_Cas6"/>
    <property type="match status" value="1"/>
</dbReference>
<dbReference type="RefSeq" id="WP_118174687.1">
    <property type="nucleotide sequence ID" value="NZ_JAQEAO010000028.1"/>
</dbReference>
<protein>
    <submittedName>
        <fullName evidence="3">CRISPR system precrRNA processing endoribonuclease RAMP protein Cas6</fullName>
    </submittedName>
</protein>
<dbReference type="Pfam" id="PF19308">
    <property type="entry name" value="CRISPR_Cas6_N"/>
    <property type="match status" value="1"/>
</dbReference>
<feature type="domain" description="CRISPR-associated protein Cas6 C-terminal" evidence="1">
    <location>
        <begin position="157"/>
        <end position="273"/>
    </location>
</feature>
<evidence type="ECO:0000259" key="1">
    <source>
        <dbReference type="Pfam" id="PF10040"/>
    </source>
</evidence>
<dbReference type="InterPro" id="IPR045747">
    <property type="entry name" value="CRISPR-assoc_prot_Cas6_N_sf"/>
</dbReference>
<sequence>MIGAIQYRLRAETPARLPSFHGRLMHGLMFHLLQEQSAELATFLHDELDYKPFTVSLLQESPGQAYGMEVRRGRDHRELPFCVKEGRTYYWRVTALHEGLLRLLLSLPVGTCLHVGDAALRLEEIIADGRYDTGVVDENELVAGALSVPDVQRIAFRFRSPVAFRNYDRDYPLPLPDLVFGSLADKWVQMEMPLELERKGIREAAMSTAPLEWQGMSRKVYFGHDRGTLAFAGIFAYSLRELPDDMKRIFLMLAQFAVFSGTGRLTAQGFGQTRMEWR</sequence>
<accession>A0A414P092</accession>
<evidence type="ECO:0000313" key="3">
    <source>
        <dbReference type="EMBL" id="RHF53565.1"/>
    </source>
</evidence>